<accession>W2S121</accession>
<dbReference type="Pfam" id="PF08661">
    <property type="entry name" value="Rep_fac-A_3"/>
    <property type="match status" value="1"/>
</dbReference>
<dbReference type="STRING" id="1220924.W2S121"/>
<dbReference type="GO" id="GO:0003677">
    <property type="term" value="F:DNA binding"/>
    <property type="evidence" value="ECO:0007669"/>
    <property type="project" value="InterPro"/>
</dbReference>
<dbReference type="SUPFAM" id="SSF50249">
    <property type="entry name" value="Nucleic acid-binding proteins"/>
    <property type="match status" value="1"/>
</dbReference>
<evidence type="ECO:0008006" key="6">
    <source>
        <dbReference type="Google" id="ProtNLM"/>
    </source>
</evidence>
<evidence type="ECO:0000256" key="1">
    <source>
        <dbReference type="ARBA" id="ARBA00004123"/>
    </source>
</evidence>
<dbReference type="GO" id="GO:0031981">
    <property type="term" value="C:nuclear lumen"/>
    <property type="evidence" value="ECO:0007669"/>
    <property type="project" value="UniProtKB-ARBA"/>
</dbReference>
<dbReference type="eggNOG" id="ENOG502SBIR">
    <property type="taxonomic scope" value="Eukaryota"/>
</dbReference>
<sequence length="134" mass="14217">MGSISTPRILPSHLHAFGPSAHPSTSTVRLLGIITTVAGDQATLTCGSDAATIILNRDSHLQVNAMYEIVGKVINLDGGHGLGVRVLSSTEWPKNERGELPDIKLFEAVVDATHKCRSIFYEGSGEDAAEMGGY</sequence>
<dbReference type="AlphaFoldDB" id="W2S121"/>
<dbReference type="HOGENOM" id="CLU_141922_2_0_1"/>
<keyword evidence="3" id="KW-0539">Nucleus</keyword>
<comment type="subcellular location">
    <subcellularLocation>
        <location evidence="1">Nucleus</location>
    </subcellularLocation>
</comment>
<dbReference type="VEuPathDB" id="FungiDB:HMPREF1541_03695"/>
<evidence type="ECO:0000313" key="4">
    <source>
        <dbReference type="EMBL" id="ETN41758.1"/>
    </source>
</evidence>
<keyword evidence="5" id="KW-1185">Reference proteome</keyword>
<name>W2S121_CYPE1</name>
<dbReference type="GeneID" id="19971034"/>
<dbReference type="Gene3D" id="2.40.50.140">
    <property type="entry name" value="Nucleic acid-binding proteins"/>
    <property type="match status" value="1"/>
</dbReference>
<dbReference type="InterPro" id="IPR013970">
    <property type="entry name" value="Rfa2"/>
</dbReference>
<evidence type="ECO:0000256" key="3">
    <source>
        <dbReference type="ARBA" id="ARBA00023242"/>
    </source>
</evidence>
<dbReference type="EMBL" id="KB822719">
    <property type="protein sequence ID" value="ETN41758.1"/>
    <property type="molecule type" value="Genomic_DNA"/>
</dbReference>
<evidence type="ECO:0000256" key="2">
    <source>
        <dbReference type="ARBA" id="ARBA00009761"/>
    </source>
</evidence>
<dbReference type="Proteomes" id="UP000030752">
    <property type="component" value="Unassembled WGS sequence"/>
</dbReference>
<dbReference type="InParanoid" id="W2S121"/>
<dbReference type="OrthoDB" id="188186at2759"/>
<reference evidence="4 5" key="1">
    <citation type="submission" date="2013-03" db="EMBL/GenBank/DDBJ databases">
        <title>The Genome Sequence of Phialophora europaea CBS 101466.</title>
        <authorList>
            <consortium name="The Broad Institute Genomics Platform"/>
            <person name="Cuomo C."/>
            <person name="de Hoog S."/>
            <person name="Gorbushina A."/>
            <person name="Walker B."/>
            <person name="Young S.K."/>
            <person name="Zeng Q."/>
            <person name="Gargeya S."/>
            <person name="Fitzgerald M."/>
            <person name="Haas B."/>
            <person name="Abouelleil A."/>
            <person name="Allen A.W."/>
            <person name="Alvarado L."/>
            <person name="Arachchi H.M."/>
            <person name="Berlin A.M."/>
            <person name="Chapman S.B."/>
            <person name="Gainer-Dewar J."/>
            <person name="Goldberg J."/>
            <person name="Griggs A."/>
            <person name="Gujja S."/>
            <person name="Hansen M."/>
            <person name="Howarth C."/>
            <person name="Imamovic A."/>
            <person name="Ireland A."/>
            <person name="Larimer J."/>
            <person name="McCowan C."/>
            <person name="Murphy C."/>
            <person name="Pearson M."/>
            <person name="Poon T.W."/>
            <person name="Priest M."/>
            <person name="Roberts A."/>
            <person name="Saif S."/>
            <person name="Shea T."/>
            <person name="Sisk P."/>
            <person name="Sykes S."/>
            <person name="Wortman J."/>
            <person name="Nusbaum C."/>
            <person name="Birren B."/>
        </authorList>
    </citation>
    <scope>NUCLEOTIDE SEQUENCE [LARGE SCALE GENOMIC DNA]</scope>
    <source>
        <strain evidence="4 5">CBS 101466</strain>
    </source>
</reference>
<organism evidence="4 5">
    <name type="scientific">Cyphellophora europaea (strain CBS 101466)</name>
    <name type="common">Phialophora europaea</name>
    <dbReference type="NCBI Taxonomy" id="1220924"/>
    <lineage>
        <taxon>Eukaryota</taxon>
        <taxon>Fungi</taxon>
        <taxon>Dikarya</taxon>
        <taxon>Ascomycota</taxon>
        <taxon>Pezizomycotina</taxon>
        <taxon>Eurotiomycetes</taxon>
        <taxon>Chaetothyriomycetidae</taxon>
        <taxon>Chaetothyriales</taxon>
        <taxon>Cyphellophoraceae</taxon>
        <taxon>Cyphellophora</taxon>
    </lineage>
</organism>
<gene>
    <name evidence="4" type="ORF">HMPREF1541_03695</name>
</gene>
<dbReference type="GO" id="GO:0006281">
    <property type="term" value="P:DNA repair"/>
    <property type="evidence" value="ECO:0007669"/>
    <property type="project" value="InterPro"/>
</dbReference>
<dbReference type="GO" id="GO:0006260">
    <property type="term" value="P:DNA replication"/>
    <property type="evidence" value="ECO:0007669"/>
    <property type="project" value="InterPro"/>
</dbReference>
<dbReference type="InterPro" id="IPR012340">
    <property type="entry name" value="NA-bd_OB-fold"/>
</dbReference>
<protein>
    <recommendedName>
        <fullName evidence="6">Replication factor A protein 3</fullName>
    </recommendedName>
</protein>
<comment type="similarity">
    <text evidence="2">Belongs to the replication factor A protein 3 family.</text>
</comment>
<evidence type="ECO:0000313" key="5">
    <source>
        <dbReference type="Proteomes" id="UP000030752"/>
    </source>
</evidence>
<proteinExistence type="inferred from homology"/>
<dbReference type="GO" id="GO:0006310">
    <property type="term" value="P:DNA recombination"/>
    <property type="evidence" value="ECO:0007669"/>
    <property type="project" value="InterPro"/>
</dbReference>
<dbReference type="RefSeq" id="XP_008716267.1">
    <property type="nucleotide sequence ID" value="XM_008718045.1"/>
</dbReference>